<keyword evidence="2" id="KW-1003">Cell membrane</keyword>
<keyword evidence="5 8" id="KW-0472">Membrane</keyword>
<evidence type="ECO:0000256" key="4">
    <source>
        <dbReference type="ARBA" id="ARBA00022989"/>
    </source>
</evidence>
<organism evidence="9 10">
    <name type="scientific">Diploptera punctata</name>
    <name type="common">Pacific beetle cockroach</name>
    <dbReference type="NCBI Taxonomy" id="6984"/>
    <lineage>
        <taxon>Eukaryota</taxon>
        <taxon>Metazoa</taxon>
        <taxon>Ecdysozoa</taxon>
        <taxon>Arthropoda</taxon>
        <taxon>Hexapoda</taxon>
        <taxon>Insecta</taxon>
        <taxon>Pterygota</taxon>
        <taxon>Neoptera</taxon>
        <taxon>Polyneoptera</taxon>
        <taxon>Dictyoptera</taxon>
        <taxon>Blattodea</taxon>
        <taxon>Blaberoidea</taxon>
        <taxon>Blaberidae</taxon>
        <taxon>Diplopterinae</taxon>
        <taxon>Diploptera</taxon>
    </lineage>
</organism>
<dbReference type="EMBL" id="JASPKZ010005406">
    <property type="protein sequence ID" value="KAJ9588619.1"/>
    <property type="molecule type" value="Genomic_DNA"/>
</dbReference>
<accession>A0AAD7ZXD1</accession>
<dbReference type="PANTHER" id="PTHR42643">
    <property type="entry name" value="IONOTROPIC RECEPTOR 20A-RELATED"/>
    <property type="match status" value="1"/>
</dbReference>
<sequence>MSRYYTEVFTWIVPRSASQPHWSNITKVFKSETWLLIISSLIFVSTIIKYINTSKNTDIFKCIFISWGVFLNIAVDEISKKTTVRIIFITWVLTSVALSLIFQTFMKSYFIDPGKIHQMNTFAELEQSNFLLAFTRLDYYERSFSIYTNKPILLMFENDCLMLNVCSRNSSLAQLTTEERFLYVSQLYLPDDSTSVFHKFTEDGISLHRTFEMYPWNPFVDAFNKVTNSLVEAGIVDKIVESFLDPSGWIRGKRLGKFSVYDYVPLCMFDMTSPFMYLIIGYLLSFAVFILELVLSKQLFGCLC</sequence>
<evidence type="ECO:0000256" key="5">
    <source>
        <dbReference type="ARBA" id="ARBA00023136"/>
    </source>
</evidence>
<evidence type="ECO:0008006" key="11">
    <source>
        <dbReference type="Google" id="ProtNLM"/>
    </source>
</evidence>
<feature type="transmembrane region" description="Helical" evidence="8">
    <location>
        <begin position="87"/>
        <end position="106"/>
    </location>
</feature>
<keyword evidence="3 8" id="KW-0812">Transmembrane</keyword>
<dbReference type="InterPro" id="IPR052192">
    <property type="entry name" value="Insect_Ionotropic_Sensory_Rcpt"/>
</dbReference>
<evidence type="ECO:0000256" key="2">
    <source>
        <dbReference type="ARBA" id="ARBA00022475"/>
    </source>
</evidence>
<keyword evidence="7" id="KW-0325">Glycoprotein</keyword>
<protein>
    <recommendedName>
        <fullName evidence="11">Ionotropic glutamate receptor C-terminal domain-containing protein</fullName>
    </recommendedName>
</protein>
<reference evidence="9" key="2">
    <citation type="submission" date="2023-05" db="EMBL/GenBank/DDBJ databases">
        <authorList>
            <person name="Fouks B."/>
        </authorList>
    </citation>
    <scope>NUCLEOTIDE SEQUENCE</scope>
    <source>
        <strain evidence="9">Stay&amp;Tobe</strain>
        <tissue evidence="9">Testes</tissue>
    </source>
</reference>
<evidence type="ECO:0000313" key="9">
    <source>
        <dbReference type="EMBL" id="KAJ9588619.1"/>
    </source>
</evidence>
<evidence type="ECO:0000256" key="3">
    <source>
        <dbReference type="ARBA" id="ARBA00022692"/>
    </source>
</evidence>
<dbReference type="AlphaFoldDB" id="A0AAD7ZXD1"/>
<evidence type="ECO:0000256" key="8">
    <source>
        <dbReference type="SAM" id="Phobius"/>
    </source>
</evidence>
<evidence type="ECO:0000256" key="6">
    <source>
        <dbReference type="ARBA" id="ARBA00023170"/>
    </source>
</evidence>
<evidence type="ECO:0000313" key="10">
    <source>
        <dbReference type="Proteomes" id="UP001233999"/>
    </source>
</evidence>
<keyword evidence="4 8" id="KW-1133">Transmembrane helix</keyword>
<keyword evidence="10" id="KW-1185">Reference proteome</keyword>
<proteinExistence type="predicted"/>
<name>A0AAD7ZXD1_DIPPU</name>
<dbReference type="GO" id="GO:0005886">
    <property type="term" value="C:plasma membrane"/>
    <property type="evidence" value="ECO:0007669"/>
    <property type="project" value="UniProtKB-SubCell"/>
</dbReference>
<feature type="transmembrane region" description="Helical" evidence="8">
    <location>
        <begin position="275"/>
        <end position="295"/>
    </location>
</feature>
<dbReference type="Gene3D" id="1.10.287.70">
    <property type="match status" value="1"/>
</dbReference>
<gene>
    <name evidence="9" type="ORF">L9F63_028078</name>
</gene>
<dbReference type="PANTHER" id="PTHR42643:SF24">
    <property type="entry name" value="IONOTROPIC RECEPTOR 60A"/>
    <property type="match status" value="1"/>
</dbReference>
<keyword evidence="6" id="KW-0675">Receptor</keyword>
<comment type="subcellular location">
    <subcellularLocation>
        <location evidence="1">Cell membrane</location>
        <topology evidence="1">Multi-pass membrane protein</topology>
    </subcellularLocation>
</comment>
<evidence type="ECO:0000256" key="7">
    <source>
        <dbReference type="ARBA" id="ARBA00023180"/>
    </source>
</evidence>
<feature type="transmembrane region" description="Helical" evidence="8">
    <location>
        <begin position="33"/>
        <end position="52"/>
    </location>
</feature>
<reference evidence="9" key="1">
    <citation type="journal article" date="2023" name="IScience">
        <title>Live-bearing cockroach genome reveals convergent evolutionary mechanisms linked to viviparity in insects and beyond.</title>
        <authorList>
            <person name="Fouks B."/>
            <person name="Harrison M.C."/>
            <person name="Mikhailova A.A."/>
            <person name="Marchal E."/>
            <person name="English S."/>
            <person name="Carruthers M."/>
            <person name="Jennings E.C."/>
            <person name="Chiamaka E.L."/>
            <person name="Frigard R.A."/>
            <person name="Pippel M."/>
            <person name="Attardo G.M."/>
            <person name="Benoit J.B."/>
            <person name="Bornberg-Bauer E."/>
            <person name="Tobe S.S."/>
        </authorList>
    </citation>
    <scope>NUCLEOTIDE SEQUENCE</scope>
    <source>
        <strain evidence="9">Stay&amp;Tobe</strain>
    </source>
</reference>
<dbReference type="Proteomes" id="UP001233999">
    <property type="component" value="Unassembled WGS sequence"/>
</dbReference>
<evidence type="ECO:0000256" key="1">
    <source>
        <dbReference type="ARBA" id="ARBA00004651"/>
    </source>
</evidence>
<comment type="caution">
    <text evidence="9">The sequence shown here is derived from an EMBL/GenBank/DDBJ whole genome shotgun (WGS) entry which is preliminary data.</text>
</comment>